<evidence type="ECO:0000313" key="3">
    <source>
        <dbReference type="Proteomes" id="UP001324634"/>
    </source>
</evidence>
<dbReference type="RefSeq" id="WP_321394482.1">
    <property type="nucleotide sequence ID" value="NZ_CP139487.1"/>
</dbReference>
<organism evidence="2 3">
    <name type="scientific">Peredibacter starrii</name>
    <dbReference type="NCBI Taxonomy" id="28202"/>
    <lineage>
        <taxon>Bacteria</taxon>
        <taxon>Pseudomonadati</taxon>
        <taxon>Bdellovibrionota</taxon>
        <taxon>Bacteriovoracia</taxon>
        <taxon>Bacteriovoracales</taxon>
        <taxon>Bacteriovoracaceae</taxon>
        <taxon>Peredibacter</taxon>
    </lineage>
</organism>
<feature type="chain" id="PRO_5043780309" evidence="1">
    <location>
        <begin position="19"/>
        <end position="107"/>
    </location>
</feature>
<gene>
    <name evidence="2" type="ORF">SOO65_19410</name>
</gene>
<dbReference type="Proteomes" id="UP001324634">
    <property type="component" value="Chromosome"/>
</dbReference>
<evidence type="ECO:0000313" key="2">
    <source>
        <dbReference type="EMBL" id="WPU64866.1"/>
    </source>
</evidence>
<reference evidence="2 3" key="1">
    <citation type="submission" date="2023-11" db="EMBL/GenBank/DDBJ databases">
        <title>Peredibacter starrii A3.12.</title>
        <authorList>
            <person name="Mitchell R.J."/>
        </authorList>
    </citation>
    <scope>NUCLEOTIDE SEQUENCE [LARGE SCALE GENOMIC DNA]</scope>
    <source>
        <strain evidence="2 3">A3.12</strain>
    </source>
</reference>
<sequence length="107" mass="12636">MKKLMTISMLMVSISAFAQKANVIFIDPDIETKELENFNIQKNTHESSLPDRDDREMLLNQVAKTKDWDELKKDIFYMDLARKSVSELQKKYPELSAKEIKLLKERR</sequence>
<accession>A0AAX4HNK8</accession>
<dbReference type="KEGG" id="psti:SOO65_19410"/>
<proteinExistence type="predicted"/>
<evidence type="ECO:0000256" key="1">
    <source>
        <dbReference type="SAM" id="SignalP"/>
    </source>
</evidence>
<name>A0AAX4HNK8_9BACT</name>
<protein>
    <submittedName>
        <fullName evidence="2">Uncharacterized protein</fullName>
    </submittedName>
</protein>
<feature type="signal peptide" evidence="1">
    <location>
        <begin position="1"/>
        <end position="18"/>
    </location>
</feature>
<keyword evidence="3" id="KW-1185">Reference proteome</keyword>
<keyword evidence="1" id="KW-0732">Signal</keyword>
<dbReference type="EMBL" id="CP139487">
    <property type="protein sequence ID" value="WPU64866.1"/>
    <property type="molecule type" value="Genomic_DNA"/>
</dbReference>
<dbReference type="AlphaFoldDB" id="A0AAX4HNK8"/>